<feature type="compositionally biased region" description="Basic and acidic residues" evidence="7">
    <location>
        <begin position="1020"/>
        <end position="1033"/>
    </location>
</feature>
<feature type="compositionally biased region" description="Basic residues" evidence="7">
    <location>
        <begin position="982"/>
        <end position="992"/>
    </location>
</feature>
<feature type="region of interest" description="Disordered" evidence="7">
    <location>
        <begin position="782"/>
        <end position="804"/>
    </location>
</feature>
<dbReference type="FunFam" id="2.60.40.150:FF:000040">
    <property type="entry name" value="synaptotagmin-like protein 2 isoform X2"/>
    <property type="match status" value="1"/>
</dbReference>
<feature type="compositionally biased region" description="Polar residues" evidence="7">
    <location>
        <begin position="1160"/>
        <end position="1171"/>
    </location>
</feature>
<keyword evidence="2" id="KW-1003">Cell membrane</keyword>
<feature type="compositionally biased region" description="Low complexity" evidence="7">
    <location>
        <begin position="319"/>
        <end position="328"/>
    </location>
</feature>
<feature type="compositionally biased region" description="Basic and acidic residues" evidence="7">
    <location>
        <begin position="121"/>
        <end position="134"/>
    </location>
</feature>
<dbReference type="InterPro" id="IPR000008">
    <property type="entry name" value="C2_dom"/>
</dbReference>
<dbReference type="PANTHER" id="PTHR45716">
    <property type="entry name" value="BITESIZE, ISOFORM I"/>
    <property type="match status" value="1"/>
</dbReference>
<evidence type="ECO:0000256" key="7">
    <source>
        <dbReference type="SAM" id="MobiDB-lite"/>
    </source>
</evidence>
<feature type="compositionally biased region" description="Polar residues" evidence="7">
    <location>
        <begin position="1048"/>
        <end position="1063"/>
    </location>
</feature>
<feature type="compositionally biased region" description="Acidic residues" evidence="7">
    <location>
        <begin position="1329"/>
        <end position="1338"/>
    </location>
</feature>
<feature type="domain" description="RabBD" evidence="9">
    <location>
        <begin position="1"/>
        <end position="57"/>
    </location>
</feature>
<dbReference type="SMART" id="SM00239">
    <property type="entry name" value="C2"/>
    <property type="match status" value="2"/>
</dbReference>
<feature type="region of interest" description="Disordered" evidence="7">
    <location>
        <begin position="1143"/>
        <end position="1176"/>
    </location>
</feature>
<reference evidence="10 11" key="1">
    <citation type="journal article" date="2019" name="Genome Biol. Evol.">
        <title>Whole-Genome Sequencing of the Giant Devil Catfish, Bagarius yarrelli.</title>
        <authorList>
            <person name="Jiang W."/>
            <person name="Lv Y."/>
            <person name="Cheng L."/>
            <person name="Yang K."/>
            <person name="Chao B."/>
            <person name="Wang X."/>
            <person name="Li Y."/>
            <person name="Pan X."/>
            <person name="You X."/>
            <person name="Zhang Y."/>
            <person name="Yang J."/>
            <person name="Li J."/>
            <person name="Zhang X."/>
            <person name="Liu S."/>
            <person name="Sun C."/>
            <person name="Yang J."/>
            <person name="Shi Q."/>
        </authorList>
    </citation>
    <scope>NUCLEOTIDE SEQUENCE [LARGE SCALE GENOMIC DNA]</scope>
    <source>
        <strain evidence="10">JWS20170419001</strain>
        <tissue evidence="10">Muscle</tissue>
    </source>
</reference>
<feature type="compositionally biased region" description="Basic and acidic residues" evidence="7">
    <location>
        <begin position="355"/>
        <end position="366"/>
    </location>
</feature>
<dbReference type="Proteomes" id="UP000319801">
    <property type="component" value="Unassembled WGS sequence"/>
</dbReference>
<dbReference type="CDD" id="cd04020">
    <property type="entry name" value="C2B_SLP_1-2-3-4"/>
    <property type="match status" value="1"/>
</dbReference>
<evidence type="ECO:0000259" key="9">
    <source>
        <dbReference type="PROSITE" id="PS50916"/>
    </source>
</evidence>
<dbReference type="InterPro" id="IPR043567">
    <property type="entry name" value="SYTL1-5_C2B"/>
</dbReference>
<dbReference type="PANTHER" id="PTHR45716:SF5">
    <property type="entry name" value="SYNAPTOTAGMIN-LIKE PROTEIN 2"/>
    <property type="match status" value="1"/>
</dbReference>
<keyword evidence="3" id="KW-0268">Exocytosis</keyword>
<feature type="domain" description="C2" evidence="8">
    <location>
        <begin position="1383"/>
        <end position="1505"/>
    </location>
</feature>
<dbReference type="GO" id="GO:0042043">
    <property type="term" value="F:neurexin family protein binding"/>
    <property type="evidence" value="ECO:0007669"/>
    <property type="project" value="TreeGrafter"/>
</dbReference>
<proteinExistence type="predicted"/>
<dbReference type="Gene3D" id="2.60.40.150">
    <property type="entry name" value="C2 domain"/>
    <property type="match status" value="2"/>
</dbReference>
<dbReference type="GO" id="GO:0031267">
    <property type="term" value="F:small GTPase binding"/>
    <property type="evidence" value="ECO:0007669"/>
    <property type="project" value="InterPro"/>
</dbReference>
<feature type="region of interest" description="Disordered" evidence="7">
    <location>
        <begin position="981"/>
        <end position="1097"/>
    </location>
</feature>
<feature type="compositionally biased region" description="Low complexity" evidence="7">
    <location>
        <begin position="165"/>
        <end position="212"/>
    </location>
</feature>
<feature type="compositionally biased region" description="Polar residues" evidence="7">
    <location>
        <begin position="388"/>
        <end position="399"/>
    </location>
</feature>
<evidence type="ECO:0000256" key="3">
    <source>
        <dbReference type="ARBA" id="ARBA00022483"/>
    </source>
</evidence>
<dbReference type="GO" id="GO:0006887">
    <property type="term" value="P:exocytosis"/>
    <property type="evidence" value="ECO:0007669"/>
    <property type="project" value="UniProtKB-KW"/>
</dbReference>
<dbReference type="InterPro" id="IPR035892">
    <property type="entry name" value="C2_domain_sf"/>
</dbReference>
<evidence type="ECO:0000256" key="2">
    <source>
        <dbReference type="ARBA" id="ARBA00022475"/>
    </source>
</evidence>
<dbReference type="GO" id="GO:0005886">
    <property type="term" value="C:plasma membrane"/>
    <property type="evidence" value="ECO:0007669"/>
    <property type="project" value="UniProtKB-SubCell"/>
</dbReference>
<feature type="compositionally biased region" description="Polar residues" evidence="7">
    <location>
        <begin position="612"/>
        <end position="622"/>
    </location>
</feature>
<dbReference type="GO" id="GO:0006886">
    <property type="term" value="P:intracellular protein transport"/>
    <property type="evidence" value="ECO:0007669"/>
    <property type="project" value="InterPro"/>
</dbReference>
<feature type="region of interest" description="Disordered" evidence="7">
    <location>
        <begin position="1328"/>
        <end position="1358"/>
    </location>
</feature>
<feature type="compositionally biased region" description="Low complexity" evidence="7">
    <location>
        <begin position="1339"/>
        <end position="1352"/>
    </location>
</feature>
<dbReference type="EMBL" id="VCAZ01000085">
    <property type="protein sequence ID" value="TSQ46609.1"/>
    <property type="molecule type" value="Genomic_DNA"/>
</dbReference>
<keyword evidence="4" id="KW-0677">Repeat</keyword>
<dbReference type="InterPro" id="IPR010911">
    <property type="entry name" value="Rab_BD"/>
</dbReference>
<sequence>MIDLSYLTEEEQEAIMVVLQRDADLKKAEEERVKHLQTQGPEKGKLKYITGEWFYEVKSQRHQDRIHGSDIIMASMKQKKPMTQRHNPFNNIPVDLDFDLTSGALLPDARNSPAELVPSLKSHEESETKTKTKVPDILQVTYPHQKPVPKKRTKYFKAQSSGPDSNSSISTHSVSTNSSVSTQSASTSSSTKSPVSTSSMSTNSDSRSTLSTQSMSTNSEIRPRPPKGILKHSSSYDSSDSNIKSRLPQPNKKKTGHGHILEENAISQERINDFSLSLEDHEPLKLTSSTLPKSRLPVRSSMIVDAVETSQEKPNIQPQLSLSSSTQSNDKQKTSDIQHTGQKCEHSFNLSISTEPEKQNKADEMKKTLSISRTQVRSPFESLLMKPINQSTTPQISPKNQKKEDRTTSKMESEKIEDKLDRPLTISDLLVYKATNPTDASNKTDPCLVASQRKHMLSPFDAKTNRDIDKKTKNCKDPIMVNSKSPKSFEEKGDSIAKVLEWFSRSSDSSDKLDSEDIISETGVDIQIEDIDFEDELNSRPKAENNVYLIIPRQRNEDEAMINDRFLKERDIERELNLDGSSMNSHKKLIHQAKPLSSEEIYVVGASSIFSQRSPEDTTNQLHDPEKTSQKEKLVETFSKKEESKHDNKAEIQESKPTQHELQDLIDSQSPNITNWKSLSDQDTTEAPAMLVHKPSENSELENLDQFNFDRNVAESEGQTKIDISPTFSLLDYKEQSHEKDISNADEIKADNTYEHLNKKEAIFRVEANDIQQLINNTNQKDLRALSSTPDKYDTRRLSQTSSSQEFEFQIENNSNANVGVNVNSDEEGCSTATVPELEPKVKTKKKETHLKDLPTSGVEFQQQNPVQLANQSNEQENNRTEKIKELKSFWEKEKLQSKIYMKSATSNNTKSSLANTKLNKRLSKSEYDLTSIDTELEAETVHFTVLPLRDRIENTVTEEGMTNSQFKMLLEFWGGSEKSHNFKNRNQKPHKERLLTKNACPNESEKGSGNDCRNTMPAKADKEQTGDKHPDISARANLHISPPDFLRSSNCPQPMSGLQSSSKDIESPKPPPMLSRESQPQMRSSGKGALNGRGDSLRRATSMYSINLESQDQDLPLHSQDVSDTVFPALETTTESVMLPSTKTPEVHTSPEITKNKQKVTVSGTSTNPESHPLARSFVPQDYQHYLGITEDSDSLQVTEPTNELVCTSFQTDDGARCCPEQADAHLDFANLCTSRESLGLAPGLHANEDFNSETLNRSDSFSRASANFTEVSLVQEVLKRASTRPVYHKSLEDITAVPLSSAQSPLSFSDKEHLRKISKSVPCFLDNENDRDESDSECSSHSGNHSNTNSLQDELNSDSRVDTVSWINRSISRADCGRVDVQGTIQFSINYVQKLKEVHIFVVQCQNLSAVDVKRNRSDPYVKSYLIPDTANLGKRKSSVKKKTLNPTFNEILRYRVRIEYLKTQILNLSVWHNDTFGRNSFLGQTEIDLSTWDFENTRPNCFSLKPRTMSSFLSTDDRGEMRLAMRFLPHISHYKSVQGSGEIHIWVRDCKNLPMIRGVAINTYVKCLVLPDTSINSCQKTRVLKRTLNPVFNHTMVYDGFMTEDLKEACVELTVWNHDKLSDYLVGGLRLSLGSGQSYGTDVDWMDSDAKEVDLWQRMMDSPNEWVEDVLPLRVLTSAKNTWK</sequence>
<dbReference type="GO" id="GO:0070382">
    <property type="term" value="C:exocytic vesicle"/>
    <property type="evidence" value="ECO:0007669"/>
    <property type="project" value="TreeGrafter"/>
</dbReference>
<organism evidence="10 11">
    <name type="scientific">Bagarius yarrelli</name>
    <name type="common">Goonch</name>
    <name type="synonym">Bagrus yarrelli</name>
    <dbReference type="NCBI Taxonomy" id="175774"/>
    <lineage>
        <taxon>Eukaryota</taxon>
        <taxon>Metazoa</taxon>
        <taxon>Chordata</taxon>
        <taxon>Craniata</taxon>
        <taxon>Vertebrata</taxon>
        <taxon>Euteleostomi</taxon>
        <taxon>Actinopterygii</taxon>
        <taxon>Neopterygii</taxon>
        <taxon>Teleostei</taxon>
        <taxon>Ostariophysi</taxon>
        <taxon>Siluriformes</taxon>
        <taxon>Sisoridae</taxon>
        <taxon>Sisorinae</taxon>
        <taxon>Bagarius</taxon>
    </lineage>
</organism>
<evidence type="ECO:0000256" key="4">
    <source>
        <dbReference type="ARBA" id="ARBA00022737"/>
    </source>
</evidence>
<evidence type="ECO:0000256" key="5">
    <source>
        <dbReference type="ARBA" id="ARBA00023136"/>
    </source>
</evidence>
<feature type="compositionally biased region" description="Polar residues" evidence="7">
    <location>
        <begin position="309"/>
        <end position="318"/>
    </location>
</feature>
<feature type="domain" description="C2" evidence="8">
    <location>
        <begin position="1520"/>
        <end position="1649"/>
    </location>
</feature>
<dbReference type="PROSITE" id="PS50916">
    <property type="entry name" value="RABBD"/>
    <property type="match status" value="1"/>
</dbReference>
<keyword evidence="5" id="KW-0472">Membrane</keyword>
<evidence type="ECO:0000256" key="1">
    <source>
        <dbReference type="ARBA" id="ARBA00004236"/>
    </source>
</evidence>
<evidence type="ECO:0000313" key="10">
    <source>
        <dbReference type="EMBL" id="TSQ46609.1"/>
    </source>
</evidence>
<feature type="region of interest" description="Disordered" evidence="7">
    <location>
        <begin position="612"/>
        <end position="679"/>
    </location>
</feature>
<accession>A0A556UZW5</accession>
<feature type="compositionally biased region" description="Polar residues" evidence="7">
    <location>
        <begin position="666"/>
        <end position="679"/>
    </location>
</feature>
<feature type="compositionally biased region" description="Basic and acidic residues" evidence="7">
    <location>
        <begin position="401"/>
        <end position="417"/>
    </location>
</feature>
<dbReference type="PROSITE" id="PS50004">
    <property type="entry name" value="C2"/>
    <property type="match status" value="2"/>
</dbReference>
<dbReference type="FunFam" id="2.60.40.150:FF:000006">
    <property type="entry name" value="Synaptotagmin-like 5, isoform CRA_a"/>
    <property type="match status" value="1"/>
</dbReference>
<feature type="compositionally biased region" description="Basic and acidic residues" evidence="7">
    <location>
        <begin position="623"/>
        <end position="663"/>
    </location>
</feature>
<evidence type="ECO:0000313" key="11">
    <source>
        <dbReference type="Proteomes" id="UP000319801"/>
    </source>
</evidence>
<feature type="region of interest" description="Disordered" evidence="7">
    <location>
        <begin position="386"/>
        <end position="417"/>
    </location>
</feature>
<gene>
    <name evidence="10" type="ORF">Baya_11319</name>
</gene>
<evidence type="ECO:0000256" key="6">
    <source>
        <dbReference type="ARBA" id="ARBA00072164"/>
    </source>
</evidence>
<evidence type="ECO:0000259" key="8">
    <source>
        <dbReference type="PROSITE" id="PS50004"/>
    </source>
</evidence>
<feature type="compositionally biased region" description="Basic and acidic residues" evidence="7">
    <location>
        <begin position="330"/>
        <end position="346"/>
    </location>
</feature>
<feature type="region of interest" description="Disordered" evidence="7">
    <location>
        <begin position="117"/>
        <end position="264"/>
    </location>
</feature>
<comment type="subcellular location">
    <subcellularLocation>
        <location evidence="1">Cell membrane</location>
    </subcellularLocation>
</comment>
<dbReference type="SUPFAM" id="SSF49562">
    <property type="entry name" value="C2 domain (Calcium/lipid-binding domain, CaLB)"/>
    <property type="match status" value="2"/>
</dbReference>
<dbReference type="Pfam" id="PF00168">
    <property type="entry name" value="C2"/>
    <property type="match status" value="2"/>
</dbReference>
<dbReference type="OrthoDB" id="195679at2759"/>
<protein>
    <recommendedName>
        <fullName evidence="6">Synaptotagmin-like protein 2</fullName>
    </recommendedName>
</protein>
<name>A0A556UZW5_BAGYA</name>
<keyword evidence="11" id="KW-1185">Reference proteome</keyword>
<dbReference type="Gene3D" id="6.10.250.3000">
    <property type="match status" value="1"/>
</dbReference>
<feature type="region of interest" description="Disordered" evidence="7">
    <location>
        <begin position="309"/>
        <end position="366"/>
    </location>
</feature>
<comment type="caution">
    <text evidence="10">The sequence shown here is derived from an EMBL/GenBank/DDBJ whole genome shotgun (WGS) entry which is preliminary data.</text>
</comment>